<dbReference type="InterPro" id="IPR012337">
    <property type="entry name" value="RNaseH-like_sf"/>
</dbReference>
<dbReference type="Pfam" id="PF13456">
    <property type="entry name" value="RVT_3"/>
    <property type="match status" value="1"/>
</dbReference>
<organism evidence="2 3">
    <name type="scientific">Trifolium medium</name>
    <dbReference type="NCBI Taxonomy" id="97028"/>
    <lineage>
        <taxon>Eukaryota</taxon>
        <taxon>Viridiplantae</taxon>
        <taxon>Streptophyta</taxon>
        <taxon>Embryophyta</taxon>
        <taxon>Tracheophyta</taxon>
        <taxon>Spermatophyta</taxon>
        <taxon>Magnoliopsida</taxon>
        <taxon>eudicotyledons</taxon>
        <taxon>Gunneridae</taxon>
        <taxon>Pentapetalae</taxon>
        <taxon>rosids</taxon>
        <taxon>fabids</taxon>
        <taxon>Fabales</taxon>
        <taxon>Fabaceae</taxon>
        <taxon>Papilionoideae</taxon>
        <taxon>50 kb inversion clade</taxon>
        <taxon>NPAAA clade</taxon>
        <taxon>Hologalegina</taxon>
        <taxon>IRL clade</taxon>
        <taxon>Trifolieae</taxon>
        <taxon>Trifolium</taxon>
    </lineage>
</organism>
<name>A0A392RYK5_9FABA</name>
<dbReference type="InterPro" id="IPR053151">
    <property type="entry name" value="RNase_H-like"/>
</dbReference>
<dbReference type="InterPro" id="IPR044730">
    <property type="entry name" value="RNase_H-like_dom_plant"/>
</dbReference>
<dbReference type="SUPFAM" id="SSF53098">
    <property type="entry name" value="Ribonuclease H-like"/>
    <property type="match status" value="1"/>
</dbReference>
<dbReference type="Gene3D" id="3.30.420.10">
    <property type="entry name" value="Ribonuclease H-like superfamily/Ribonuclease H"/>
    <property type="match status" value="1"/>
</dbReference>
<feature type="non-terminal residue" evidence="2">
    <location>
        <position position="1"/>
    </location>
</feature>
<keyword evidence="3" id="KW-1185">Reference proteome</keyword>
<reference evidence="2 3" key="1">
    <citation type="journal article" date="2018" name="Front. Plant Sci.">
        <title>Red Clover (Trifolium pratense) and Zigzag Clover (T. medium) - A Picture of Genomic Similarities and Differences.</title>
        <authorList>
            <person name="Dluhosova J."/>
            <person name="Istvanek J."/>
            <person name="Nedelnik J."/>
            <person name="Repkova J."/>
        </authorList>
    </citation>
    <scope>NUCLEOTIDE SEQUENCE [LARGE SCALE GENOMIC DNA]</scope>
    <source>
        <strain evidence="3">cv. 10/8</strain>
        <tissue evidence="2">Leaf</tissue>
    </source>
</reference>
<comment type="caution">
    <text evidence="2">The sequence shown here is derived from an EMBL/GenBank/DDBJ whole genome shotgun (WGS) entry which is preliminary data.</text>
</comment>
<evidence type="ECO:0000313" key="3">
    <source>
        <dbReference type="Proteomes" id="UP000265520"/>
    </source>
</evidence>
<dbReference type="AlphaFoldDB" id="A0A392RYK5"/>
<dbReference type="PANTHER" id="PTHR47723:SF19">
    <property type="entry name" value="POLYNUCLEOTIDYL TRANSFERASE, RIBONUCLEASE H-LIKE SUPERFAMILY PROTEIN"/>
    <property type="match status" value="1"/>
</dbReference>
<proteinExistence type="predicted"/>
<feature type="non-terminal residue" evidence="2">
    <location>
        <position position="78"/>
    </location>
</feature>
<dbReference type="GO" id="GO:0004523">
    <property type="term" value="F:RNA-DNA hybrid ribonuclease activity"/>
    <property type="evidence" value="ECO:0007669"/>
    <property type="project" value="InterPro"/>
</dbReference>
<evidence type="ECO:0000259" key="1">
    <source>
        <dbReference type="PROSITE" id="PS50879"/>
    </source>
</evidence>
<dbReference type="InterPro" id="IPR002156">
    <property type="entry name" value="RNaseH_domain"/>
</dbReference>
<dbReference type="Proteomes" id="UP000265520">
    <property type="component" value="Unassembled WGS sequence"/>
</dbReference>
<feature type="domain" description="RNase H type-1" evidence="1">
    <location>
        <begin position="1"/>
        <end position="78"/>
    </location>
</feature>
<dbReference type="PROSITE" id="PS50879">
    <property type="entry name" value="RNASE_H_1"/>
    <property type="match status" value="1"/>
</dbReference>
<evidence type="ECO:0000313" key="2">
    <source>
        <dbReference type="EMBL" id="MCI41164.1"/>
    </source>
</evidence>
<dbReference type="CDD" id="cd06222">
    <property type="entry name" value="RNase_H_like"/>
    <property type="match status" value="1"/>
</dbReference>
<protein>
    <submittedName>
        <fullName evidence="2">Ribonuclease H protein</fullName>
    </submittedName>
</protein>
<dbReference type="InterPro" id="IPR036397">
    <property type="entry name" value="RNaseH_sf"/>
</dbReference>
<dbReference type="EMBL" id="LXQA010288611">
    <property type="protein sequence ID" value="MCI41164.1"/>
    <property type="molecule type" value="Genomic_DNA"/>
</dbReference>
<accession>A0A392RYK5</accession>
<dbReference type="GO" id="GO:0003676">
    <property type="term" value="F:nucleic acid binding"/>
    <property type="evidence" value="ECO:0007669"/>
    <property type="project" value="InterPro"/>
</dbReference>
<dbReference type="PANTHER" id="PTHR47723">
    <property type="entry name" value="OS05G0353850 PROTEIN"/>
    <property type="match status" value="1"/>
</dbReference>
<sequence>GGTSMILNVDGSSIGNPGVSNFGGLIWNSDGAWVQGFAGNIGFSNILHAELLAVYHDLALAWELDIKELWCYSDSKTV</sequence>